<name>A0A183GQ80_HELPZ</name>
<dbReference type="GO" id="GO:0004190">
    <property type="term" value="F:aspartic-type endopeptidase activity"/>
    <property type="evidence" value="ECO:0007669"/>
    <property type="project" value="InterPro"/>
</dbReference>
<dbReference type="WBParaSite" id="HPBE_0002485001-mRNA-1">
    <property type="protein sequence ID" value="HPBE_0002485001-mRNA-1"/>
    <property type="gene ID" value="HPBE_0002485001"/>
</dbReference>
<keyword evidence="2" id="KW-1133">Transmembrane helix</keyword>
<dbReference type="PANTHER" id="PTHR31524">
    <property type="match status" value="1"/>
</dbReference>
<dbReference type="EMBL" id="UZAH01036963">
    <property type="protein sequence ID" value="VDP47656.1"/>
    <property type="molecule type" value="Genomic_DNA"/>
</dbReference>
<keyword evidence="2" id="KW-0812">Transmembrane</keyword>
<evidence type="ECO:0000259" key="3">
    <source>
        <dbReference type="PROSITE" id="PS50175"/>
    </source>
</evidence>
<reference evidence="6" key="2">
    <citation type="submission" date="2019-09" db="UniProtKB">
        <authorList>
            <consortium name="WormBaseParasite"/>
        </authorList>
    </citation>
    <scope>IDENTIFICATION</scope>
</reference>
<keyword evidence="2" id="KW-0472">Membrane</keyword>
<evidence type="ECO:0000313" key="4">
    <source>
        <dbReference type="EMBL" id="VDP47656.1"/>
    </source>
</evidence>
<evidence type="ECO:0000256" key="2">
    <source>
        <dbReference type="SAM" id="Phobius"/>
    </source>
</evidence>
<dbReference type="Proteomes" id="UP000050761">
    <property type="component" value="Unassembled WGS sequence"/>
</dbReference>
<dbReference type="GO" id="GO:0006508">
    <property type="term" value="P:proteolysis"/>
    <property type="evidence" value="ECO:0007669"/>
    <property type="project" value="InterPro"/>
</dbReference>
<dbReference type="AlphaFoldDB" id="A0A183GQ80"/>
<keyword evidence="1" id="KW-0378">Hydrolase</keyword>
<dbReference type="SUPFAM" id="SSF50630">
    <property type="entry name" value="Acid proteases"/>
    <property type="match status" value="1"/>
</dbReference>
<evidence type="ECO:0000313" key="6">
    <source>
        <dbReference type="WBParaSite" id="HPBE_0002485001-mRNA-1"/>
    </source>
</evidence>
<gene>
    <name evidence="4" type="ORF">HPBE_LOCUS24849</name>
</gene>
<dbReference type="PROSITE" id="PS50175">
    <property type="entry name" value="ASP_PROT_RETROV"/>
    <property type="match status" value="1"/>
</dbReference>
<accession>A0A3P8HWM7</accession>
<accession>A0A183GQ80</accession>
<organism evidence="5 6">
    <name type="scientific">Heligmosomoides polygyrus</name>
    <name type="common">Parasitic roundworm</name>
    <dbReference type="NCBI Taxonomy" id="6339"/>
    <lineage>
        <taxon>Eukaryota</taxon>
        <taxon>Metazoa</taxon>
        <taxon>Ecdysozoa</taxon>
        <taxon>Nematoda</taxon>
        <taxon>Chromadorea</taxon>
        <taxon>Rhabditida</taxon>
        <taxon>Rhabditina</taxon>
        <taxon>Rhabditomorpha</taxon>
        <taxon>Strongyloidea</taxon>
        <taxon>Heligmosomidae</taxon>
        <taxon>Heligmosomoides</taxon>
    </lineage>
</organism>
<feature type="domain" description="Peptidase A2" evidence="3">
    <location>
        <begin position="489"/>
        <end position="528"/>
    </location>
</feature>
<dbReference type="Gene3D" id="2.40.70.10">
    <property type="entry name" value="Acid Proteases"/>
    <property type="match status" value="1"/>
</dbReference>
<dbReference type="InterPro" id="IPR001995">
    <property type="entry name" value="Peptidase_A2_cat"/>
</dbReference>
<evidence type="ECO:0000313" key="5">
    <source>
        <dbReference type="Proteomes" id="UP000050761"/>
    </source>
</evidence>
<reference evidence="4 5" key="1">
    <citation type="submission" date="2018-11" db="EMBL/GenBank/DDBJ databases">
        <authorList>
            <consortium name="Pathogen Informatics"/>
        </authorList>
    </citation>
    <scope>NUCLEOTIDE SEQUENCE [LARGE SCALE GENOMIC DNA]</scope>
</reference>
<proteinExistence type="predicted"/>
<dbReference type="CDD" id="cd00303">
    <property type="entry name" value="retropepsin_like"/>
    <property type="match status" value="1"/>
</dbReference>
<dbReference type="PANTHER" id="PTHR31524:SF2">
    <property type="entry name" value="PROTEIN CBG10426"/>
    <property type="match status" value="1"/>
</dbReference>
<dbReference type="InterPro" id="IPR021109">
    <property type="entry name" value="Peptidase_aspartic_dom_sf"/>
</dbReference>
<keyword evidence="5" id="KW-1185">Reference proteome</keyword>
<feature type="transmembrane region" description="Helical" evidence="2">
    <location>
        <begin position="369"/>
        <end position="391"/>
    </location>
</feature>
<sequence>MANHHRCAHGALEEYAGLWRTRHDLAFDFPSAPFGCCTDHTVTVTNRYLASTTVYAHHNDPVPQSSVGDLSSCFYKDGTCTLHDGSVVIWTPDPEEECHYVSLSKMSGWFTGTIWLSDSRGFSLSWNENSTRTVDCFKHFIVTDQGYAIQMSRRLTRSTDAEVGLVTSNQLSGSLSRALRADTRPVNFLGISFAYLPDADDATPFGPPGHHGSGYVQVRRCIPIPSPSVRFLPFNGTCFSLPMVQINLPSGFQGHAFLDPTTNIIQGKVSTIDCTDSQPFIVASGDGIRRFSPLEGSFATVSPDKITVVSSFPRIKSLPVAPQLTIFHNLILTNFTLDHEKLMDHFTRITTPRSLPFSTMIAQFSFFNIWVSLCCLVVSGSLLKTLFLLYIRIYYPGLLTRFRFQDPPLAVPPSPRPSILPVTVPTSSSRVAHPPPRSPIALDISQVEIDFSDSWPPKASTVPMSVLAVDDPVPFFVAQVPIRANGVNLLALVDTGAGITVASQSLLPLLGIFRISPSQIPAAVGMAGIPVPFVGSASVYLQIGKIALNQVIHFTEADCIPRTAEAYNVILGNDLLQRLPSWSLNYNKRVFLLDGETIPVVQSSILHRSALPEIPARRCLGACVLHSSSSIRDRNTCTLLPHRSIPNVVLSLDRSRASLRRKRFCRTYRFPSTRSSAVPQQSI</sequence>
<protein>
    <submittedName>
        <fullName evidence="6">Peptidase A2 domain-containing protein</fullName>
    </submittedName>
</protein>
<evidence type="ECO:0000256" key="1">
    <source>
        <dbReference type="ARBA" id="ARBA00022801"/>
    </source>
</evidence>